<dbReference type="PROSITE" id="PS50097">
    <property type="entry name" value="BTB"/>
    <property type="match status" value="1"/>
</dbReference>
<dbReference type="OrthoDB" id="5771911at2759"/>
<proteinExistence type="predicted"/>
<keyword evidence="3" id="KW-1185">Reference proteome</keyword>
<name>A0A0R3Q0M3_ANGCS</name>
<evidence type="ECO:0000313" key="2">
    <source>
        <dbReference type="EMBL" id="VDM64069.1"/>
    </source>
</evidence>
<dbReference type="OMA" id="HVYALCV"/>
<dbReference type="SUPFAM" id="SSF54695">
    <property type="entry name" value="POZ domain"/>
    <property type="match status" value="1"/>
</dbReference>
<dbReference type="PANTHER" id="PTHR24413">
    <property type="entry name" value="SPECKLE-TYPE POZ PROTEIN"/>
    <property type="match status" value="1"/>
</dbReference>
<evidence type="ECO:0000259" key="1">
    <source>
        <dbReference type="PROSITE" id="PS50097"/>
    </source>
</evidence>
<dbReference type="InterPro" id="IPR000210">
    <property type="entry name" value="BTB/POZ_dom"/>
</dbReference>
<dbReference type="STRING" id="334426.A0A0R3Q0M3"/>
<feature type="domain" description="BTB" evidence="1">
    <location>
        <begin position="11"/>
        <end position="82"/>
    </location>
</feature>
<sequence>MLLDVENRPHCDLSITAGSGDDRVVFSAHKYKLIAHSDVFRAMFRHNTKESETNAIVIEEFPVAAVRNMLIFIYAGSISLQDLELQDVSDLMQLAEKYIILVLKAMCEQELIARICSRNVVDCVELADLYQAACLYTDCLHFMNNNRHGTLSSESWRLLKVRNPRLSDSVMEHMNALTNVDPIRLSPPVKTNRLS</sequence>
<dbReference type="Proteomes" id="UP000267027">
    <property type="component" value="Unassembled WGS sequence"/>
</dbReference>
<dbReference type="Pfam" id="PF00651">
    <property type="entry name" value="BTB"/>
    <property type="match status" value="1"/>
</dbReference>
<evidence type="ECO:0000313" key="4">
    <source>
        <dbReference type="WBParaSite" id="ACOC_0001248301-mRNA-1"/>
    </source>
</evidence>
<dbReference type="Gene3D" id="1.25.40.420">
    <property type="match status" value="1"/>
</dbReference>
<reference evidence="2 3" key="2">
    <citation type="submission" date="2018-11" db="EMBL/GenBank/DDBJ databases">
        <authorList>
            <consortium name="Pathogen Informatics"/>
        </authorList>
    </citation>
    <scope>NUCLEOTIDE SEQUENCE [LARGE SCALE GENOMIC DNA]</scope>
    <source>
        <strain evidence="2 3">Costa Rica</strain>
    </source>
</reference>
<dbReference type="SMART" id="SM00225">
    <property type="entry name" value="BTB"/>
    <property type="match status" value="1"/>
</dbReference>
<accession>A0A0R3Q0M3</accession>
<dbReference type="CDD" id="cd18186">
    <property type="entry name" value="BTB_POZ_ZBTB_KLHL-like"/>
    <property type="match status" value="1"/>
</dbReference>
<dbReference type="Gene3D" id="3.30.710.10">
    <property type="entry name" value="Potassium Channel Kv1.1, Chain A"/>
    <property type="match status" value="1"/>
</dbReference>
<organism evidence="4">
    <name type="scientific">Angiostrongylus costaricensis</name>
    <name type="common">Nematode worm</name>
    <dbReference type="NCBI Taxonomy" id="334426"/>
    <lineage>
        <taxon>Eukaryota</taxon>
        <taxon>Metazoa</taxon>
        <taxon>Ecdysozoa</taxon>
        <taxon>Nematoda</taxon>
        <taxon>Chromadorea</taxon>
        <taxon>Rhabditida</taxon>
        <taxon>Rhabditina</taxon>
        <taxon>Rhabditomorpha</taxon>
        <taxon>Strongyloidea</taxon>
        <taxon>Metastrongylidae</taxon>
        <taxon>Angiostrongylus</taxon>
    </lineage>
</organism>
<dbReference type="EMBL" id="UYYA01005058">
    <property type="protein sequence ID" value="VDM64069.1"/>
    <property type="molecule type" value="Genomic_DNA"/>
</dbReference>
<dbReference type="WBParaSite" id="ACOC_0001248301-mRNA-1">
    <property type="protein sequence ID" value="ACOC_0001248301-mRNA-1"/>
    <property type="gene ID" value="ACOC_0001248301"/>
</dbReference>
<reference evidence="4" key="1">
    <citation type="submission" date="2017-02" db="UniProtKB">
        <authorList>
            <consortium name="WormBaseParasite"/>
        </authorList>
    </citation>
    <scope>IDENTIFICATION</scope>
</reference>
<dbReference type="InterPro" id="IPR011333">
    <property type="entry name" value="SKP1/BTB/POZ_sf"/>
</dbReference>
<gene>
    <name evidence="2" type="ORF">ACOC_LOCUS12484</name>
</gene>
<dbReference type="AlphaFoldDB" id="A0A0R3Q0M3"/>
<evidence type="ECO:0000313" key="3">
    <source>
        <dbReference type="Proteomes" id="UP000267027"/>
    </source>
</evidence>
<protein>
    <submittedName>
        <fullName evidence="4">BTB domain-containing protein</fullName>
    </submittedName>
</protein>